<sequence length="44" mass="4638">MPSMATPDSECPSTEDLLSPSGKVKEASTAIFDSSSIFSTISRE</sequence>
<reference evidence="2" key="1">
    <citation type="submission" date="2014-09" db="EMBL/GenBank/DDBJ databases">
        <authorList>
            <person name="Magalhaes I.L.F."/>
            <person name="Oliveira U."/>
            <person name="Santos F.R."/>
            <person name="Vidigal T.H.D.A."/>
            <person name="Brescovit A.D."/>
            <person name="Santos A.J."/>
        </authorList>
    </citation>
    <scope>NUCLEOTIDE SEQUENCE</scope>
    <source>
        <tissue evidence="2">Shoot tissue taken approximately 20 cm above the soil surface</tissue>
    </source>
</reference>
<reference evidence="2" key="2">
    <citation type="journal article" date="2015" name="Data Brief">
        <title>Shoot transcriptome of the giant reed, Arundo donax.</title>
        <authorList>
            <person name="Barrero R.A."/>
            <person name="Guerrero F.D."/>
            <person name="Moolhuijzen P."/>
            <person name="Goolsby J.A."/>
            <person name="Tidwell J."/>
            <person name="Bellgard S.E."/>
            <person name="Bellgard M.I."/>
        </authorList>
    </citation>
    <scope>NUCLEOTIDE SEQUENCE</scope>
    <source>
        <tissue evidence="2">Shoot tissue taken approximately 20 cm above the soil surface</tissue>
    </source>
</reference>
<accession>A0A0A9DS50</accession>
<evidence type="ECO:0000313" key="2">
    <source>
        <dbReference type="EMBL" id="JAD91419.1"/>
    </source>
</evidence>
<organism evidence="2">
    <name type="scientific">Arundo donax</name>
    <name type="common">Giant reed</name>
    <name type="synonym">Donax arundinaceus</name>
    <dbReference type="NCBI Taxonomy" id="35708"/>
    <lineage>
        <taxon>Eukaryota</taxon>
        <taxon>Viridiplantae</taxon>
        <taxon>Streptophyta</taxon>
        <taxon>Embryophyta</taxon>
        <taxon>Tracheophyta</taxon>
        <taxon>Spermatophyta</taxon>
        <taxon>Magnoliopsida</taxon>
        <taxon>Liliopsida</taxon>
        <taxon>Poales</taxon>
        <taxon>Poaceae</taxon>
        <taxon>PACMAD clade</taxon>
        <taxon>Arundinoideae</taxon>
        <taxon>Arundineae</taxon>
        <taxon>Arundo</taxon>
    </lineage>
</organism>
<proteinExistence type="predicted"/>
<protein>
    <submittedName>
        <fullName evidence="2">Uncharacterized protein</fullName>
    </submittedName>
</protein>
<dbReference type="AlphaFoldDB" id="A0A0A9DS50"/>
<name>A0A0A9DS50_ARUDO</name>
<evidence type="ECO:0000256" key="1">
    <source>
        <dbReference type="SAM" id="MobiDB-lite"/>
    </source>
</evidence>
<dbReference type="EMBL" id="GBRH01206476">
    <property type="protein sequence ID" value="JAD91419.1"/>
    <property type="molecule type" value="Transcribed_RNA"/>
</dbReference>
<feature type="region of interest" description="Disordered" evidence="1">
    <location>
        <begin position="1"/>
        <end position="25"/>
    </location>
</feature>